<dbReference type="OrthoDB" id="422220at2759"/>
<dbReference type="Proteomes" id="UP000324800">
    <property type="component" value="Unassembled WGS sequence"/>
</dbReference>
<evidence type="ECO:0000313" key="1">
    <source>
        <dbReference type="EMBL" id="KAA6362792.1"/>
    </source>
</evidence>
<organism evidence="1 2">
    <name type="scientific">Streblomastix strix</name>
    <dbReference type="NCBI Taxonomy" id="222440"/>
    <lineage>
        <taxon>Eukaryota</taxon>
        <taxon>Metamonada</taxon>
        <taxon>Preaxostyla</taxon>
        <taxon>Oxymonadida</taxon>
        <taxon>Streblomastigidae</taxon>
        <taxon>Streblomastix</taxon>
    </lineage>
</organism>
<proteinExistence type="predicted"/>
<accession>A0A5J4TYE2</accession>
<sequence length="319" mass="37027">MLQVGLYNQLFIIYVLSEYTEVGDLLGRKMLRRKGTSMLSYVPDILAEAYGKVQVLLLDEFYLCQSKVLSSILSTFDGNMIKIEGKQIAIIQNFVTFPLTNREEYFDIFSQRLHESNPQNQIVTVTGKFFEFKKDIQTFIDKEMYLKIEFEKKIIKIHKPRDTSTIYYPQQISTADRVQFKKKIDLARFVAYFIRSKIKSKLQEETPSTLLDPESTVENINGSFNSQEMKSNETDLTKLIKQEDEPLIDSDKDGTSVILDRIDEAKAHINESLNQILEKNARRDKTQFFAPQRDEAVEQQEEQGFKIKEAQALIDKEIG</sequence>
<dbReference type="AlphaFoldDB" id="A0A5J4TYE2"/>
<dbReference type="InterPro" id="IPR027417">
    <property type="entry name" value="P-loop_NTPase"/>
</dbReference>
<dbReference type="Gene3D" id="3.40.50.300">
    <property type="entry name" value="P-loop containing nucleotide triphosphate hydrolases"/>
    <property type="match status" value="1"/>
</dbReference>
<protein>
    <submittedName>
        <fullName evidence="1">Uncharacterized protein</fullName>
    </submittedName>
</protein>
<feature type="non-terminal residue" evidence="1">
    <location>
        <position position="319"/>
    </location>
</feature>
<comment type="caution">
    <text evidence="1">The sequence shown here is derived from an EMBL/GenBank/DDBJ whole genome shotgun (WGS) entry which is preliminary data.</text>
</comment>
<gene>
    <name evidence="1" type="ORF">EZS28_041681</name>
</gene>
<dbReference type="SUPFAM" id="SSF52540">
    <property type="entry name" value="P-loop containing nucleoside triphosphate hydrolases"/>
    <property type="match status" value="1"/>
</dbReference>
<evidence type="ECO:0000313" key="2">
    <source>
        <dbReference type="Proteomes" id="UP000324800"/>
    </source>
</evidence>
<reference evidence="1 2" key="1">
    <citation type="submission" date="2019-03" db="EMBL/GenBank/DDBJ databases">
        <title>Single cell metagenomics reveals metabolic interactions within the superorganism composed of flagellate Streblomastix strix and complex community of Bacteroidetes bacteria on its surface.</title>
        <authorList>
            <person name="Treitli S.C."/>
            <person name="Kolisko M."/>
            <person name="Husnik F."/>
            <person name="Keeling P."/>
            <person name="Hampl V."/>
        </authorList>
    </citation>
    <scope>NUCLEOTIDE SEQUENCE [LARGE SCALE GENOMIC DNA]</scope>
    <source>
        <strain evidence="1">ST1C</strain>
    </source>
</reference>
<name>A0A5J4TYE2_9EUKA</name>
<dbReference type="EMBL" id="SNRW01023725">
    <property type="protein sequence ID" value="KAA6362792.1"/>
    <property type="molecule type" value="Genomic_DNA"/>
</dbReference>